<feature type="region of interest" description="Disordered" evidence="1">
    <location>
        <begin position="66"/>
        <end position="85"/>
    </location>
</feature>
<reference evidence="2" key="2">
    <citation type="submission" date="2024-10" db="UniProtKB">
        <authorList>
            <consortium name="EnsemblProtists"/>
        </authorList>
    </citation>
    <scope>IDENTIFICATION</scope>
</reference>
<dbReference type="EnsemblProtists" id="EOD37739">
    <property type="protein sequence ID" value="EOD37739"/>
    <property type="gene ID" value="EMIHUDRAFT_373129"/>
</dbReference>
<organism evidence="2 3">
    <name type="scientific">Emiliania huxleyi (strain CCMP1516)</name>
    <dbReference type="NCBI Taxonomy" id="280463"/>
    <lineage>
        <taxon>Eukaryota</taxon>
        <taxon>Haptista</taxon>
        <taxon>Haptophyta</taxon>
        <taxon>Prymnesiophyceae</taxon>
        <taxon>Isochrysidales</taxon>
        <taxon>Noelaerhabdaceae</taxon>
        <taxon>Emiliania</taxon>
    </lineage>
</organism>
<protein>
    <submittedName>
        <fullName evidence="2">Uncharacterized protein</fullName>
    </submittedName>
</protein>
<reference evidence="3" key="1">
    <citation type="journal article" date="2013" name="Nature">
        <title>Pan genome of the phytoplankton Emiliania underpins its global distribution.</title>
        <authorList>
            <person name="Read B.A."/>
            <person name="Kegel J."/>
            <person name="Klute M.J."/>
            <person name="Kuo A."/>
            <person name="Lefebvre S.C."/>
            <person name="Maumus F."/>
            <person name="Mayer C."/>
            <person name="Miller J."/>
            <person name="Monier A."/>
            <person name="Salamov A."/>
            <person name="Young J."/>
            <person name="Aguilar M."/>
            <person name="Claverie J.M."/>
            <person name="Frickenhaus S."/>
            <person name="Gonzalez K."/>
            <person name="Herman E.K."/>
            <person name="Lin Y.C."/>
            <person name="Napier J."/>
            <person name="Ogata H."/>
            <person name="Sarno A.F."/>
            <person name="Shmutz J."/>
            <person name="Schroeder D."/>
            <person name="de Vargas C."/>
            <person name="Verret F."/>
            <person name="von Dassow P."/>
            <person name="Valentin K."/>
            <person name="Van de Peer Y."/>
            <person name="Wheeler G."/>
            <person name="Dacks J.B."/>
            <person name="Delwiche C.F."/>
            <person name="Dyhrman S.T."/>
            <person name="Glockner G."/>
            <person name="John U."/>
            <person name="Richards T."/>
            <person name="Worden A.Z."/>
            <person name="Zhang X."/>
            <person name="Grigoriev I.V."/>
            <person name="Allen A.E."/>
            <person name="Bidle K."/>
            <person name="Borodovsky M."/>
            <person name="Bowler C."/>
            <person name="Brownlee C."/>
            <person name="Cock J.M."/>
            <person name="Elias M."/>
            <person name="Gladyshev V.N."/>
            <person name="Groth M."/>
            <person name="Guda C."/>
            <person name="Hadaegh A."/>
            <person name="Iglesias-Rodriguez M.D."/>
            <person name="Jenkins J."/>
            <person name="Jones B.M."/>
            <person name="Lawson T."/>
            <person name="Leese F."/>
            <person name="Lindquist E."/>
            <person name="Lobanov A."/>
            <person name="Lomsadze A."/>
            <person name="Malik S.B."/>
            <person name="Marsh M.E."/>
            <person name="Mackinder L."/>
            <person name="Mock T."/>
            <person name="Mueller-Roeber B."/>
            <person name="Pagarete A."/>
            <person name="Parker M."/>
            <person name="Probert I."/>
            <person name="Quesneville H."/>
            <person name="Raines C."/>
            <person name="Rensing S.A."/>
            <person name="Riano-Pachon D.M."/>
            <person name="Richier S."/>
            <person name="Rokitta S."/>
            <person name="Shiraiwa Y."/>
            <person name="Soanes D.M."/>
            <person name="van der Giezen M."/>
            <person name="Wahlund T.M."/>
            <person name="Williams B."/>
            <person name="Wilson W."/>
            <person name="Wolfe G."/>
            <person name="Wurch L.L."/>
        </authorList>
    </citation>
    <scope>NUCLEOTIDE SEQUENCE</scope>
</reference>
<evidence type="ECO:0000313" key="2">
    <source>
        <dbReference type="EnsemblProtists" id="EOD37739"/>
    </source>
</evidence>
<dbReference type="PaxDb" id="2903-EOD37739"/>
<dbReference type="Proteomes" id="UP000013827">
    <property type="component" value="Unassembled WGS sequence"/>
</dbReference>
<keyword evidence="3" id="KW-1185">Reference proteome</keyword>
<sequence>MAPSREILDDTSVVMNGTSAVCESRNLVRDNSIRSIRLEDMEAELCGKADNQLDITCIIMEDPAKGKAESTGNTNHNITSDKYSNMPPDSTHSILLKPNNGDSVGNKCLLFGAPVSPAECFFMTESVWPKMVAESMAIALEQKKASEVDVDKIL</sequence>
<dbReference type="RefSeq" id="XP_005790168.1">
    <property type="nucleotide sequence ID" value="XM_005790111.1"/>
</dbReference>
<feature type="compositionally biased region" description="Polar residues" evidence="1">
    <location>
        <begin position="70"/>
        <end position="85"/>
    </location>
</feature>
<dbReference type="GeneID" id="17283012"/>
<accession>A0A0D3KPQ4</accession>
<dbReference type="AlphaFoldDB" id="A0A0D3KPQ4"/>
<proteinExistence type="predicted"/>
<evidence type="ECO:0000313" key="3">
    <source>
        <dbReference type="Proteomes" id="UP000013827"/>
    </source>
</evidence>
<dbReference type="HOGENOM" id="CLU_1708964_0_0_1"/>
<name>A0A0D3KPQ4_EMIH1</name>
<evidence type="ECO:0000256" key="1">
    <source>
        <dbReference type="SAM" id="MobiDB-lite"/>
    </source>
</evidence>
<dbReference type="KEGG" id="ehx:EMIHUDRAFT_373129"/>